<dbReference type="SUPFAM" id="SSF48498">
    <property type="entry name" value="Tetracyclin repressor-like, C-terminal domain"/>
    <property type="match status" value="1"/>
</dbReference>
<feature type="DNA-binding region" description="H-T-H motif" evidence="2">
    <location>
        <begin position="30"/>
        <end position="49"/>
    </location>
</feature>
<reference evidence="4 5" key="1">
    <citation type="submission" date="2017-02" db="EMBL/GenBank/DDBJ databases">
        <title>Complete genome sequence of the drought resistance-promoting endophyte Pantoea alhagi LTYR-11Z.</title>
        <authorList>
            <person name="Zhang L."/>
        </authorList>
    </citation>
    <scope>NUCLEOTIDE SEQUENCE [LARGE SCALE GENOMIC DNA]</scope>
    <source>
        <strain evidence="4 5">LTYR-11Z</strain>
    </source>
</reference>
<dbReference type="Pfam" id="PF00440">
    <property type="entry name" value="TetR_N"/>
    <property type="match status" value="1"/>
</dbReference>
<dbReference type="GO" id="GO:0003677">
    <property type="term" value="F:DNA binding"/>
    <property type="evidence" value="ECO:0007669"/>
    <property type="project" value="UniProtKB-UniRule"/>
</dbReference>
<keyword evidence="1 2" id="KW-0238">DNA-binding</keyword>
<protein>
    <recommendedName>
        <fullName evidence="3">HTH tetR-type domain-containing protein</fullName>
    </recommendedName>
</protein>
<dbReference type="AlphaFoldDB" id="A0A1W6B562"/>
<evidence type="ECO:0000256" key="2">
    <source>
        <dbReference type="PROSITE-ProRule" id="PRU00335"/>
    </source>
</evidence>
<evidence type="ECO:0000259" key="3">
    <source>
        <dbReference type="PROSITE" id="PS50977"/>
    </source>
</evidence>
<evidence type="ECO:0000256" key="1">
    <source>
        <dbReference type="ARBA" id="ARBA00023125"/>
    </source>
</evidence>
<dbReference type="PROSITE" id="PS50977">
    <property type="entry name" value="HTH_TETR_2"/>
    <property type="match status" value="1"/>
</dbReference>
<keyword evidence="5" id="KW-1185">Reference proteome</keyword>
<dbReference type="Proteomes" id="UP000192900">
    <property type="component" value="Chromosome"/>
</dbReference>
<gene>
    <name evidence="4" type="ORF">B1H58_09570</name>
</gene>
<dbReference type="SUPFAM" id="SSF46689">
    <property type="entry name" value="Homeodomain-like"/>
    <property type="match status" value="1"/>
</dbReference>
<dbReference type="RefSeq" id="WP_085069750.1">
    <property type="nucleotide sequence ID" value="NZ_CP019706.1"/>
</dbReference>
<evidence type="ECO:0000313" key="4">
    <source>
        <dbReference type="EMBL" id="ARJ42238.1"/>
    </source>
</evidence>
<organism evidence="4 5">
    <name type="scientific">Pantoea alhagi</name>
    <dbReference type="NCBI Taxonomy" id="1891675"/>
    <lineage>
        <taxon>Bacteria</taxon>
        <taxon>Pseudomonadati</taxon>
        <taxon>Pseudomonadota</taxon>
        <taxon>Gammaproteobacteria</taxon>
        <taxon>Enterobacterales</taxon>
        <taxon>Erwiniaceae</taxon>
        <taxon>Pantoea</taxon>
    </lineage>
</organism>
<proteinExistence type="predicted"/>
<sequence>MGYLKADVRAELLLNAAIKVMKSEGYAAVTARKVAQASGAAVGHINRHFASLSQLKCQAFLAIVHEKSTEHKAASEASSGIDAVLALLGACNKKTRDIEIWREVSVLAHQDRALHEIFVYALNLWHSMLSNVIEHNHLRCHDTSSATAWRLIALVLGQDLLAMHNVIDGDEEVLRCNLLHLIRLELQPDASAR</sequence>
<dbReference type="InterPro" id="IPR001647">
    <property type="entry name" value="HTH_TetR"/>
</dbReference>
<name>A0A1W6B562_9GAMM</name>
<accession>A0A1W6B562</accession>
<dbReference type="KEGG" id="palh:B1H58_09570"/>
<dbReference type="EMBL" id="CP019706">
    <property type="protein sequence ID" value="ARJ42238.1"/>
    <property type="molecule type" value="Genomic_DNA"/>
</dbReference>
<dbReference type="Gene3D" id="1.10.357.10">
    <property type="entry name" value="Tetracycline Repressor, domain 2"/>
    <property type="match status" value="1"/>
</dbReference>
<dbReference type="OrthoDB" id="9816296at2"/>
<dbReference type="InterPro" id="IPR036271">
    <property type="entry name" value="Tet_transcr_reg_TetR-rel_C_sf"/>
</dbReference>
<dbReference type="InterPro" id="IPR009057">
    <property type="entry name" value="Homeodomain-like_sf"/>
</dbReference>
<evidence type="ECO:0000313" key="5">
    <source>
        <dbReference type="Proteomes" id="UP000192900"/>
    </source>
</evidence>
<feature type="domain" description="HTH tetR-type" evidence="3">
    <location>
        <begin position="7"/>
        <end position="67"/>
    </location>
</feature>